<gene>
    <name evidence="1" type="ORF">SLEP1_g40947</name>
</gene>
<proteinExistence type="predicted"/>
<name>A0AAV5L560_9ROSI</name>
<sequence>MDGWMMVLKGKRPHTLHIWRLGREGETGETLMLDLWYFQAENGVC</sequence>
<keyword evidence="2" id="KW-1185">Reference proteome</keyword>
<evidence type="ECO:0000313" key="2">
    <source>
        <dbReference type="Proteomes" id="UP001054252"/>
    </source>
</evidence>
<reference evidence="1 2" key="1">
    <citation type="journal article" date="2021" name="Commun. Biol.">
        <title>The genome of Shorea leprosula (Dipterocarpaceae) highlights the ecological relevance of drought in aseasonal tropical rainforests.</title>
        <authorList>
            <person name="Ng K.K.S."/>
            <person name="Kobayashi M.J."/>
            <person name="Fawcett J.A."/>
            <person name="Hatakeyama M."/>
            <person name="Paape T."/>
            <person name="Ng C.H."/>
            <person name="Ang C.C."/>
            <person name="Tnah L.H."/>
            <person name="Lee C.T."/>
            <person name="Nishiyama T."/>
            <person name="Sese J."/>
            <person name="O'Brien M.J."/>
            <person name="Copetti D."/>
            <person name="Mohd Noor M.I."/>
            <person name="Ong R.C."/>
            <person name="Putra M."/>
            <person name="Sireger I.Z."/>
            <person name="Indrioko S."/>
            <person name="Kosugi Y."/>
            <person name="Izuno A."/>
            <person name="Isagi Y."/>
            <person name="Lee S.L."/>
            <person name="Shimizu K.K."/>
        </authorList>
    </citation>
    <scope>NUCLEOTIDE SEQUENCE [LARGE SCALE GENOMIC DNA]</scope>
    <source>
        <strain evidence="1">214</strain>
    </source>
</reference>
<dbReference type="AlphaFoldDB" id="A0AAV5L560"/>
<organism evidence="1 2">
    <name type="scientific">Rubroshorea leprosula</name>
    <dbReference type="NCBI Taxonomy" id="152421"/>
    <lineage>
        <taxon>Eukaryota</taxon>
        <taxon>Viridiplantae</taxon>
        <taxon>Streptophyta</taxon>
        <taxon>Embryophyta</taxon>
        <taxon>Tracheophyta</taxon>
        <taxon>Spermatophyta</taxon>
        <taxon>Magnoliopsida</taxon>
        <taxon>eudicotyledons</taxon>
        <taxon>Gunneridae</taxon>
        <taxon>Pentapetalae</taxon>
        <taxon>rosids</taxon>
        <taxon>malvids</taxon>
        <taxon>Malvales</taxon>
        <taxon>Dipterocarpaceae</taxon>
        <taxon>Rubroshorea</taxon>
    </lineage>
</organism>
<dbReference type="Proteomes" id="UP001054252">
    <property type="component" value="Unassembled WGS sequence"/>
</dbReference>
<protein>
    <submittedName>
        <fullName evidence="1">Uncharacterized protein</fullName>
    </submittedName>
</protein>
<evidence type="ECO:0000313" key="1">
    <source>
        <dbReference type="EMBL" id="GKV32331.1"/>
    </source>
</evidence>
<accession>A0AAV5L560</accession>
<comment type="caution">
    <text evidence="1">The sequence shown here is derived from an EMBL/GenBank/DDBJ whole genome shotgun (WGS) entry which is preliminary data.</text>
</comment>
<dbReference type="EMBL" id="BPVZ01000095">
    <property type="protein sequence ID" value="GKV32331.1"/>
    <property type="molecule type" value="Genomic_DNA"/>
</dbReference>